<dbReference type="Proteomes" id="UP000276133">
    <property type="component" value="Unassembled WGS sequence"/>
</dbReference>
<dbReference type="EMBL" id="REGN01002393">
    <property type="protein sequence ID" value="RNA28452.1"/>
    <property type="molecule type" value="Genomic_DNA"/>
</dbReference>
<comment type="caution">
    <text evidence="2">The sequence shown here is derived from an EMBL/GenBank/DDBJ whole genome shotgun (WGS) entry which is preliminary data.</text>
</comment>
<proteinExistence type="predicted"/>
<evidence type="ECO:0000256" key="1">
    <source>
        <dbReference type="SAM" id="SignalP"/>
    </source>
</evidence>
<protein>
    <submittedName>
        <fullName evidence="2">Uncharacterized protein</fullName>
    </submittedName>
</protein>
<feature type="signal peptide" evidence="1">
    <location>
        <begin position="1"/>
        <end position="22"/>
    </location>
</feature>
<feature type="chain" id="PRO_5018143723" evidence="1">
    <location>
        <begin position="23"/>
        <end position="153"/>
    </location>
</feature>
<keyword evidence="1" id="KW-0732">Signal</keyword>
<reference evidence="2 3" key="1">
    <citation type="journal article" date="2018" name="Sci. Rep.">
        <title>Genomic signatures of local adaptation to the degree of environmental predictability in rotifers.</title>
        <authorList>
            <person name="Franch-Gras L."/>
            <person name="Hahn C."/>
            <person name="Garcia-Roger E.M."/>
            <person name="Carmona M.J."/>
            <person name="Serra M."/>
            <person name="Gomez A."/>
        </authorList>
    </citation>
    <scope>NUCLEOTIDE SEQUENCE [LARGE SCALE GENOMIC DNA]</scope>
    <source>
        <strain evidence="2">HYR1</strain>
    </source>
</reference>
<dbReference type="AlphaFoldDB" id="A0A3M7RY99"/>
<sequence length="153" mass="17175">MFLKYTLSILICSLLASSMSIGKRNPGELDQPDGPIELNFFKTQIPTDPKLIDCEKMPEICDYHYWKIQPPKTSVQLANVQSTVPLEQSVAQDSTWTHHIAILDPCERSPRPAYCLMDVWTCESDPSCHFKAEDCGFAGCGPETFNGEIFSQV</sequence>
<evidence type="ECO:0000313" key="2">
    <source>
        <dbReference type="EMBL" id="RNA28452.1"/>
    </source>
</evidence>
<evidence type="ECO:0000313" key="3">
    <source>
        <dbReference type="Proteomes" id="UP000276133"/>
    </source>
</evidence>
<gene>
    <name evidence="2" type="ORF">BpHYR1_046282</name>
</gene>
<organism evidence="2 3">
    <name type="scientific">Brachionus plicatilis</name>
    <name type="common">Marine rotifer</name>
    <name type="synonym">Brachionus muelleri</name>
    <dbReference type="NCBI Taxonomy" id="10195"/>
    <lineage>
        <taxon>Eukaryota</taxon>
        <taxon>Metazoa</taxon>
        <taxon>Spiralia</taxon>
        <taxon>Gnathifera</taxon>
        <taxon>Rotifera</taxon>
        <taxon>Eurotatoria</taxon>
        <taxon>Monogononta</taxon>
        <taxon>Pseudotrocha</taxon>
        <taxon>Ploima</taxon>
        <taxon>Brachionidae</taxon>
        <taxon>Brachionus</taxon>
    </lineage>
</organism>
<accession>A0A3M7RY99</accession>
<name>A0A3M7RY99_BRAPC</name>
<keyword evidence="3" id="KW-1185">Reference proteome</keyword>